<dbReference type="Gene3D" id="3.30.460.10">
    <property type="entry name" value="Beta Polymerase, domain 2"/>
    <property type="match status" value="1"/>
</dbReference>
<dbReference type="Pfam" id="PF18765">
    <property type="entry name" value="Polbeta"/>
    <property type="match status" value="1"/>
</dbReference>
<dbReference type="RefSeq" id="WP_064025152.1">
    <property type="nucleotide sequence ID" value="NZ_LUUK01000040.1"/>
</dbReference>
<dbReference type="AlphaFoldDB" id="A0A177P6U0"/>
<accession>A0A177P6U0</accession>
<evidence type="ECO:0000313" key="2">
    <source>
        <dbReference type="EMBL" id="OAI25163.1"/>
    </source>
</evidence>
<gene>
    <name evidence="2" type="ORF">A1355_19850</name>
</gene>
<dbReference type="OrthoDB" id="5899752at2"/>
<dbReference type="InterPro" id="IPR043519">
    <property type="entry name" value="NT_sf"/>
</dbReference>
<name>A0A177P6U0_9GAMM</name>
<reference evidence="3" key="1">
    <citation type="submission" date="2016-03" db="EMBL/GenBank/DDBJ databases">
        <authorList>
            <person name="Heylen K."/>
            <person name="De Vos P."/>
            <person name="Vekeman B."/>
        </authorList>
    </citation>
    <scope>NUCLEOTIDE SEQUENCE [LARGE SCALE GENOMIC DNA]</scope>
    <source>
        <strain evidence="3">R-45383</strain>
    </source>
</reference>
<keyword evidence="3" id="KW-1185">Reference proteome</keyword>
<dbReference type="Proteomes" id="UP000077628">
    <property type="component" value="Unassembled WGS sequence"/>
</dbReference>
<protein>
    <recommendedName>
        <fullName evidence="1">Polymerase beta nucleotidyltransferase domain-containing protein</fullName>
    </recommendedName>
</protein>
<feature type="domain" description="Polymerase beta nucleotidyltransferase" evidence="1">
    <location>
        <begin position="11"/>
        <end position="66"/>
    </location>
</feature>
<dbReference type="SUPFAM" id="SSF81301">
    <property type="entry name" value="Nucleotidyltransferase"/>
    <property type="match status" value="1"/>
</dbReference>
<dbReference type="CDD" id="cd05403">
    <property type="entry name" value="NT_KNTase_like"/>
    <property type="match status" value="1"/>
</dbReference>
<dbReference type="EMBL" id="LUUK01000040">
    <property type="protein sequence ID" value="OAI25163.1"/>
    <property type="molecule type" value="Genomic_DNA"/>
</dbReference>
<evidence type="ECO:0000259" key="1">
    <source>
        <dbReference type="Pfam" id="PF18765"/>
    </source>
</evidence>
<dbReference type="InterPro" id="IPR041633">
    <property type="entry name" value="Polbeta"/>
</dbReference>
<comment type="caution">
    <text evidence="2">The sequence shown here is derived from an EMBL/GenBank/DDBJ whole genome shotgun (WGS) entry which is preliminary data.</text>
</comment>
<evidence type="ECO:0000313" key="3">
    <source>
        <dbReference type="Proteomes" id="UP000077628"/>
    </source>
</evidence>
<sequence>MNDGQIKTFVQELVSELAGIESVWLFGSRANESFRPDSDWDLMVFADQEAFAALRRQNQLKNEYIDVIIVIDMETFSEPWPENTSNCKSGDFSTWEWERYTPDLAKYTSVKYLSDDWFKSGQSEIKRLVAKRIWP</sequence>
<organism evidence="2 3">
    <name type="scientific">Methylomonas koyamae</name>
    <dbReference type="NCBI Taxonomy" id="702114"/>
    <lineage>
        <taxon>Bacteria</taxon>
        <taxon>Pseudomonadati</taxon>
        <taxon>Pseudomonadota</taxon>
        <taxon>Gammaproteobacteria</taxon>
        <taxon>Methylococcales</taxon>
        <taxon>Methylococcaceae</taxon>
        <taxon>Methylomonas</taxon>
    </lineage>
</organism>
<proteinExistence type="predicted"/>